<evidence type="ECO:0000256" key="12">
    <source>
        <dbReference type="PIRNR" id="PIRNR006250"/>
    </source>
</evidence>
<dbReference type="InterPro" id="IPR037128">
    <property type="entry name" value="Quinolinate_PRibosylTase_N_sf"/>
</dbReference>
<keyword evidence="16" id="KW-1185">Reference proteome</keyword>
<dbReference type="Pfam" id="PF02749">
    <property type="entry name" value="QRPTase_N"/>
    <property type="match status" value="1"/>
</dbReference>
<evidence type="ECO:0000256" key="3">
    <source>
        <dbReference type="ARBA" id="ARBA00009400"/>
    </source>
</evidence>
<accession>Q82T15</accession>
<evidence type="ECO:0000256" key="8">
    <source>
        <dbReference type="ARBA" id="ARBA00022679"/>
    </source>
</evidence>
<evidence type="ECO:0000259" key="13">
    <source>
        <dbReference type="Pfam" id="PF01729"/>
    </source>
</evidence>
<dbReference type="InterPro" id="IPR013785">
    <property type="entry name" value="Aldolase_TIM"/>
</dbReference>
<dbReference type="GO" id="GO:0009435">
    <property type="term" value="P:NAD+ biosynthetic process"/>
    <property type="evidence" value="ECO:0007669"/>
    <property type="project" value="UniProtKB-UniPathway"/>
</dbReference>
<dbReference type="RefSeq" id="WP_011112624.1">
    <property type="nucleotide sequence ID" value="NC_004757.1"/>
</dbReference>
<evidence type="ECO:0000259" key="14">
    <source>
        <dbReference type="Pfam" id="PF02749"/>
    </source>
</evidence>
<dbReference type="FunFam" id="3.20.20.70:FF:000030">
    <property type="entry name" value="Nicotinate-nucleotide pyrophosphorylase, carboxylating"/>
    <property type="match status" value="1"/>
</dbReference>
<evidence type="ECO:0000256" key="9">
    <source>
        <dbReference type="ARBA" id="ARBA00033102"/>
    </source>
</evidence>
<evidence type="ECO:0000313" key="15">
    <source>
        <dbReference type="EMBL" id="CAD86033.1"/>
    </source>
</evidence>
<dbReference type="Proteomes" id="UP000001416">
    <property type="component" value="Chromosome"/>
</dbReference>
<evidence type="ECO:0000256" key="10">
    <source>
        <dbReference type="ARBA" id="ARBA00047445"/>
    </source>
</evidence>
<dbReference type="Gene3D" id="3.20.20.70">
    <property type="entry name" value="Aldolase class I"/>
    <property type="match status" value="1"/>
</dbReference>
<comment type="catalytic activity">
    <reaction evidence="10">
        <text>nicotinate beta-D-ribonucleotide + CO2 + diphosphate = quinolinate + 5-phospho-alpha-D-ribose 1-diphosphate + 2 H(+)</text>
        <dbReference type="Rhea" id="RHEA:12733"/>
        <dbReference type="ChEBI" id="CHEBI:15378"/>
        <dbReference type="ChEBI" id="CHEBI:16526"/>
        <dbReference type="ChEBI" id="CHEBI:29959"/>
        <dbReference type="ChEBI" id="CHEBI:33019"/>
        <dbReference type="ChEBI" id="CHEBI:57502"/>
        <dbReference type="ChEBI" id="CHEBI:58017"/>
        <dbReference type="EC" id="2.4.2.19"/>
    </reaction>
</comment>
<dbReference type="PhylomeDB" id="Q82T15"/>
<dbReference type="Pfam" id="PF01729">
    <property type="entry name" value="QRPTase_C"/>
    <property type="match status" value="1"/>
</dbReference>
<comment type="similarity">
    <text evidence="3 12">Belongs to the NadC/ModD family.</text>
</comment>
<gene>
    <name evidence="15" type="primary">nadC</name>
    <name evidence="15" type="ordered locus">NE2122</name>
</gene>
<dbReference type="GO" id="GO:0004514">
    <property type="term" value="F:nicotinate-nucleotide diphosphorylase (carboxylating) activity"/>
    <property type="evidence" value="ECO:0007669"/>
    <property type="project" value="UniProtKB-EC"/>
</dbReference>
<dbReference type="InterPro" id="IPR022412">
    <property type="entry name" value="Quinolinate_PRibosylTrfase_N"/>
</dbReference>
<proteinExistence type="inferred from homology"/>
<name>Q82T15_NITEU</name>
<keyword evidence="8 12" id="KW-0808">Transferase</keyword>
<dbReference type="STRING" id="228410.NE2122"/>
<evidence type="ECO:0000256" key="6">
    <source>
        <dbReference type="ARBA" id="ARBA00022642"/>
    </source>
</evidence>
<reference evidence="15 16" key="1">
    <citation type="journal article" date="2003" name="J. Bacteriol.">
        <title>Complete genome sequence of the ammonia-oxidizing bacterium and obligate chemolithoautotroph Nitrosomonas europaea.</title>
        <authorList>
            <person name="Chain P."/>
            <person name="Lamerdin J."/>
            <person name="Larimer F."/>
            <person name="Regala W."/>
            <person name="Land M."/>
            <person name="Hauser L."/>
            <person name="Hooper A."/>
            <person name="Klotz M."/>
            <person name="Norton J."/>
            <person name="Sayavedra-Soto L."/>
            <person name="Arciero D."/>
            <person name="Hommes N."/>
            <person name="Whittaker M."/>
            <person name="Arp D."/>
        </authorList>
    </citation>
    <scope>NUCLEOTIDE SEQUENCE [LARGE SCALE GENOMIC DNA]</scope>
    <source>
        <strain evidence="16">ATCC 19718 / CIP 103999 / KCTC 2705 / NBRC 14298</strain>
    </source>
</reference>
<sequence length="284" mass="30555">MLQSEAISNQVRLALSEDIGTGDLTASLIPPGKCLSAQVIVREAIVICGIPWFDESFRQLSPSVRIDWHVSEGQQTSAGQTLCVLDGDARALLTGERTALNFLQMLSAVATRTRKFVEAIEGTGTQIVDTRKTLPGLRLAQKYAVRCGGGVNHRTGLYDGILIKENHIIAAGSIEAALRKAIEIAPPEVFIQIEVETQGELMQALSAGARMVLLDNFDLPALRDAVAFNRQFPGGPAVLEASGNVTLDTVRAIAETGVDRISIGSLTKDIRAVDLSMRFYEAVL</sequence>
<dbReference type="InterPro" id="IPR036068">
    <property type="entry name" value="Nicotinate_pribotase-like_C"/>
</dbReference>
<evidence type="ECO:0000256" key="2">
    <source>
        <dbReference type="ARBA" id="ARBA00004893"/>
    </source>
</evidence>
<dbReference type="EMBL" id="AL954747">
    <property type="protein sequence ID" value="CAD86033.1"/>
    <property type="molecule type" value="Genomic_DNA"/>
</dbReference>
<protein>
    <recommendedName>
        <fullName evidence="11">Probable nicotinate-nucleotide pyrophosphorylase [carboxylating]</fullName>
        <ecNumber evidence="5">2.4.2.19</ecNumber>
    </recommendedName>
    <alternativeName>
        <fullName evidence="9">Quinolinate phosphoribosyltransferase [decarboxylating]</fullName>
    </alternativeName>
</protein>
<dbReference type="eggNOG" id="COG0157">
    <property type="taxonomic scope" value="Bacteria"/>
</dbReference>
<comment type="subunit">
    <text evidence="4">Hexamer formed by 3 homodimers.</text>
</comment>
<organism evidence="15 16">
    <name type="scientific">Nitrosomonas europaea (strain ATCC 19718 / CIP 103999 / KCTC 2705 / NBRC 14298)</name>
    <dbReference type="NCBI Taxonomy" id="228410"/>
    <lineage>
        <taxon>Bacteria</taxon>
        <taxon>Pseudomonadati</taxon>
        <taxon>Pseudomonadota</taxon>
        <taxon>Betaproteobacteria</taxon>
        <taxon>Nitrosomonadales</taxon>
        <taxon>Nitrosomonadaceae</taxon>
        <taxon>Nitrosomonas</taxon>
    </lineage>
</organism>
<keyword evidence="6" id="KW-0662">Pyridine nucleotide biosynthesis</keyword>
<evidence type="ECO:0000256" key="4">
    <source>
        <dbReference type="ARBA" id="ARBA00011218"/>
    </source>
</evidence>
<evidence type="ECO:0000256" key="11">
    <source>
        <dbReference type="ARBA" id="ARBA00069173"/>
    </source>
</evidence>
<feature type="domain" description="Quinolinate phosphoribosyl transferase C-terminal" evidence="13">
    <location>
        <begin position="109"/>
        <end position="278"/>
    </location>
</feature>
<dbReference type="HOGENOM" id="CLU_039622_0_3_4"/>
<dbReference type="InterPro" id="IPR004393">
    <property type="entry name" value="NadC"/>
</dbReference>
<dbReference type="Gene3D" id="3.90.1170.20">
    <property type="entry name" value="Quinolinate phosphoribosyl transferase, N-terminal domain"/>
    <property type="match status" value="1"/>
</dbReference>
<feature type="domain" description="Quinolinate phosphoribosyl transferase N-terminal" evidence="14">
    <location>
        <begin position="24"/>
        <end position="107"/>
    </location>
</feature>
<dbReference type="OrthoDB" id="9782546at2"/>
<keyword evidence="7 12" id="KW-0328">Glycosyltransferase</keyword>
<dbReference type="PANTHER" id="PTHR32179">
    <property type="entry name" value="NICOTINATE-NUCLEOTIDE PYROPHOSPHORYLASE [CARBOXYLATING]"/>
    <property type="match status" value="1"/>
</dbReference>
<dbReference type="GO" id="GO:0005737">
    <property type="term" value="C:cytoplasm"/>
    <property type="evidence" value="ECO:0007669"/>
    <property type="project" value="TreeGrafter"/>
</dbReference>
<dbReference type="CDD" id="cd01572">
    <property type="entry name" value="QPRTase"/>
    <property type="match status" value="1"/>
</dbReference>
<evidence type="ECO:0000256" key="5">
    <source>
        <dbReference type="ARBA" id="ARBA00011944"/>
    </source>
</evidence>
<dbReference type="PIRSF" id="PIRSF006250">
    <property type="entry name" value="NadC_ModD"/>
    <property type="match status" value="1"/>
</dbReference>
<dbReference type="SUPFAM" id="SSF51690">
    <property type="entry name" value="Nicotinate/Quinolinate PRTase C-terminal domain-like"/>
    <property type="match status" value="1"/>
</dbReference>
<evidence type="ECO:0000313" key="16">
    <source>
        <dbReference type="Proteomes" id="UP000001416"/>
    </source>
</evidence>
<dbReference type="KEGG" id="neu:NE2122"/>
<dbReference type="InterPro" id="IPR027277">
    <property type="entry name" value="NadC/ModD"/>
</dbReference>
<dbReference type="InterPro" id="IPR002638">
    <property type="entry name" value="Quinolinate_PRibosylTrfase_C"/>
</dbReference>
<comment type="function">
    <text evidence="1">Involved in the catabolism of quinolinic acid (QA).</text>
</comment>
<dbReference type="AlphaFoldDB" id="Q82T15"/>
<evidence type="ECO:0000256" key="7">
    <source>
        <dbReference type="ARBA" id="ARBA00022676"/>
    </source>
</evidence>
<dbReference type="UniPathway" id="UPA00253">
    <property type="reaction ID" value="UER00331"/>
</dbReference>
<dbReference type="NCBIfam" id="TIGR00078">
    <property type="entry name" value="nadC"/>
    <property type="match status" value="1"/>
</dbReference>
<dbReference type="PANTHER" id="PTHR32179:SF3">
    <property type="entry name" value="NICOTINATE-NUCLEOTIDE PYROPHOSPHORYLASE [CARBOXYLATING]"/>
    <property type="match status" value="1"/>
</dbReference>
<dbReference type="GO" id="GO:0034213">
    <property type="term" value="P:quinolinate catabolic process"/>
    <property type="evidence" value="ECO:0007669"/>
    <property type="project" value="TreeGrafter"/>
</dbReference>
<dbReference type="GeneID" id="87105259"/>
<evidence type="ECO:0000256" key="1">
    <source>
        <dbReference type="ARBA" id="ARBA00003237"/>
    </source>
</evidence>
<dbReference type="EC" id="2.4.2.19" evidence="5"/>
<dbReference type="FunFam" id="3.90.1170.20:FF:000001">
    <property type="entry name" value="Nicotinate-nucleotide diphosphorylase (Carboxylating)"/>
    <property type="match status" value="1"/>
</dbReference>
<dbReference type="SUPFAM" id="SSF54675">
    <property type="entry name" value="Nicotinate/Quinolinate PRTase N-terminal domain-like"/>
    <property type="match status" value="1"/>
</dbReference>
<comment type="pathway">
    <text evidence="2">Cofactor biosynthesis; NAD(+) biosynthesis; nicotinate D-ribonucleotide from quinolinate: step 1/1.</text>
</comment>